<dbReference type="EMBL" id="JBHRZI010000011">
    <property type="protein sequence ID" value="MFC3891411.1"/>
    <property type="molecule type" value="Genomic_DNA"/>
</dbReference>
<evidence type="ECO:0000313" key="10">
    <source>
        <dbReference type="EMBL" id="MFC3891411.1"/>
    </source>
</evidence>
<name>A0ABV8BQ14_9PSEU</name>
<dbReference type="PRINTS" id="PR00507">
    <property type="entry name" value="N12N6MTFRASE"/>
</dbReference>
<dbReference type="InterPro" id="IPR038333">
    <property type="entry name" value="T1MK-like_N_sf"/>
</dbReference>
<gene>
    <name evidence="10" type="ORF">ACFOWZ_07980</name>
</gene>
<comment type="similarity">
    <text evidence="1">Belongs to the N(4)/N(6)-methyltransferase family.</text>
</comment>
<dbReference type="Proteomes" id="UP001595690">
    <property type="component" value="Unassembled WGS sequence"/>
</dbReference>
<dbReference type="InterPro" id="IPR002052">
    <property type="entry name" value="DNA_methylase_N6_adenine_CS"/>
</dbReference>
<feature type="domain" description="N6 adenine-specific DNA methyltransferase N-terminal" evidence="9">
    <location>
        <begin position="6"/>
        <end position="129"/>
    </location>
</feature>
<accession>A0ABV8BQ14</accession>
<dbReference type="InterPro" id="IPR022749">
    <property type="entry name" value="D12N6_MeTrfase_N"/>
</dbReference>
<evidence type="ECO:0000256" key="6">
    <source>
        <dbReference type="ARBA" id="ARBA00022747"/>
    </source>
</evidence>
<dbReference type="EC" id="2.1.1.72" evidence="2"/>
<dbReference type="GO" id="GO:0008168">
    <property type="term" value="F:methyltransferase activity"/>
    <property type="evidence" value="ECO:0007669"/>
    <property type="project" value="UniProtKB-KW"/>
</dbReference>
<dbReference type="Gene3D" id="1.20.1260.30">
    <property type="match status" value="1"/>
</dbReference>
<evidence type="ECO:0000256" key="5">
    <source>
        <dbReference type="ARBA" id="ARBA00022691"/>
    </source>
</evidence>
<dbReference type="Pfam" id="PF02384">
    <property type="entry name" value="N6_Mtase"/>
    <property type="match status" value="1"/>
</dbReference>
<proteinExistence type="inferred from homology"/>
<keyword evidence="6" id="KW-0680">Restriction system</keyword>
<dbReference type="PANTHER" id="PTHR42933">
    <property type="entry name" value="SLR6095 PROTEIN"/>
    <property type="match status" value="1"/>
</dbReference>
<evidence type="ECO:0000256" key="3">
    <source>
        <dbReference type="ARBA" id="ARBA00022603"/>
    </source>
</evidence>
<dbReference type="SUPFAM" id="SSF53335">
    <property type="entry name" value="S-adenosyl-L-methionine-dependent methyltransferases"/>
    <property type="match status" value="1"/>
</dbReference>
<dbReference type="InterPro" id="IPR029063">
    <property type="entry name" value="SAM-dependent_MTases_sf"/>
</dbReference>
<evidence type="ECO:0000256" key="7">
    <source>
        <dbReference type="ARBA" id="ARBA00047942"/>
    </source>
</evidence>
<evidence type="ECO:0000259" key="9">
    <source>
        <dbReference type="Pfam" id="PF12161"/>
    </source>
</evidence>
<comment type="caution">
    <text evidence="10">The sequence shown here is derived from an EMBL/GenBank/DDBJ whole genome shotgun (WGS) entry which is preliminary data.</text>
</comment>
<dbReference type="Gene3D" id="3.40.50.150">
    <property type="entry name" value="Vaccinia Virus protein VP39"/>
    <property type="match status" value="1"/>
</dbReference>
<protein>
    <recommendedName>
        <fullName evidence="2">site-specific DNA-methyltransferase (adenine-specific)</fullName>
        <ecNumber evidence="2">2.1.1.72</ecNumber>
    </recommendedName>
</protein>
<dbReference type="InterPro" id="IPR003356">
    <property type="entry name" value="DNA_methylase_A-5"/>
</dbReference>
<feature type="domain" description="DNA methylase adenine-specific" evidence="8">
    <location>
        <begin position="137"/>
        <end position="470"/>
    </location>
</feature>
<dbReference type="RefSeq" id="WP_382370687.1">
    <property type="nucleotide sequence ID" value="NZ_JBHRZI010000011.1"/>
</dbReference>
<dbReference type="PROSITE" id="PS00092">
    <property type="entry name" value="N6_MTASE"/>
    <property type="match status" value="1"/>
</dbReference>
<keyword evidence="4" id="KW-0808">Transferase</keyword>
<organism evidence="10 11">
    <name type="scientific">Lentzea rhizosphaerae</name>
    <dbReference type="NCBI Taxonomy" id="2041025"/>
    <lineage>
        <taxon>Bacteria</taxon>
        <taxon>Bacillati</taxon>
        <taxon>Actinomycetota</taxon>
        <taxon>Actinomycetes</taxon>
        <taxon>Pseudonocardiales</taxon>
        <taxon>Pseudonocardiaceae</taxon>
        <taxon>Lentzea</taxon>
    </lineage>
</organism>
<dbReference type="GO" id="GO:0032259">
    <property type="term" value="P:methylation"/>
    <property type="evidence" value="ECO:0007669"/>
    <property type="project" value="UniProtKB-KW"/>
</dbReference>
<keyword evidence="3 10" id="KW-0489">Methyltransferase</keyword>
<evidence type="ECO:0000259" key="8">
    <source>
        <dbReference type="Pfam" id="PF02384"/>
    </source>
</evidence>
<evidence type="ECO:0000256" key="4">
    <source>
        <dbReference type="ARBA" id="ARBA00022679"/>
    </source>
</evidence>
<evidence type="ECO:0000313" key="11">
    <source>
        <dbReference type="Proteomes" id="UP001595690"/>
    </source>
</evidence>
<dbReference type="PANTHER" id="PTHR42933:SF3">
    <property type="entry name" value="TYPE I RESTRICTION ENZYME MJAVIII METHYLASE SUBUNIT"/>
    <property type="match status" value="1"/>
</dbReference>
<comment type="catalytic activity">
    <reaction evidence="7">
        <text>a 2'-deoxyadenosine in DNA + S-adenosyl-L-methionine = an N(6)-methyl-2'-deoxyadenosine in DNA + S-adenosyl-L-homocysteine + H(+)</text>
        <dbReference type="Rhea" id="RHEA:15197"/>
        <dbReference type="Rhea" id="RHEA-COMP:12418"/>
        <dbReference type="Rhea" id="RHEA-COMP:12419"/>
        <dbReference type="ChEBI" id="CHEBI:15378"/>
        <dbReference type="ChEBI" id="CHEBI:57856"/>
        <dbReference type="ChEBI" id="CHEBI:59789"/>
        <dbReference type="ChEBI" id="CHEBI:90615"/>
        <dbReference type="ChEBI" id="CHEBI:90616"/>
        <dbReference type="EC" id="2.1.1.72"/>
    </reaction>
</comment>
<dbReference type="Pfam" id="PF12161">
    <property type="entry name" value="HsdM_N"/>
    <property type="match status" value="1"/>
</dbReference>
<sequence length="505" mass="56892">MITGELKSKIDRVWDAFWSGGISNPLEVIEQITYLMFIRRLEDIQLAKERRAARTGTPIENPIYADDTQVLRWSRFVNEAPENMLSRVRDGVFPWLRTLRGDDSTYSDHMKDARFTITTPNLLAKVVDMLDDVPLGERDTKGDLYEYMLSKIATAGQNGQFRTPRHIIQLIVEMMAPGPKDEICDPACGTAGFLVASAEYVNRTHREALLEPAQRRHFNESMFHGFDFDSTMLRIGSMNMLLHEVENPDIRYRDSLAESAAGEAERYSLILANPPFAGSLDYEVTAKDLQAVVKTKKTELLFLALFLRLLKPGGRAAVIVPDGVLFGSSKAHKDLRRILVEDHKLDAVVKLPGGVFKPYAGVSTAILFFTKTNSGGTDNVWFYEVTSDGWSLDDKRTPLLPEDKLGPIPGEILNETDHAKNNLPDVLARWQRRNGTEQKRSRTEQSFCVPKADIAAQSYDLSLNRYKEIVHEEVEHRAPGDILDELARIEAEIQQGMSELKGLLG</sequence>
<evidence type="ECO:0000256" key="2">
    <source>
        <dbReference type="ARBA" id="ARBA00011900"/>
    </source>
</evidence>
<keyword evidence="11" id="KW-1185">Reference proteome</keyword>
<keyword evidence="5" id="KW-0949">S-adenosyl-L-methionine</keyword>
<dbReference type="InterPro" id="IPR051537">
    <property type="entry name" value="DNA_Adenine_Mtase"/>
</dbReference>
<reference evidence="11" key="1">
    <citation type="journal article" date="2019" name="Int. J. Syst. Evol. Microbiol.">
        <title>The Global Catalogue of Microorganisms (GCM) 10K type strain sequencing project: providing services to taxonomists for standard genome sequencing and annotation.</title>
        <authorList>
            <consortium name="The Broad Institute Genomics Platform"/>
            <consortium name="The Broad Institute Genome Sequencing Center for Infectious Disease"/>
            <person name="Wu L."/>
            <person name="Ma J."/>
        </authorList>
    </citation>
    <scope>NUCLEOTIDE SEQUENCE [LARGE SCALE GENOMIC DNA]</scope>
    <source>
        <strain evidence="11">CGMCC 4.7405</strain>
    </source>
</reference>
<evidence type="ECO:0000256" key="1">
    <source>
        <dbReference type="ARBA" id="ARBA00006594"/>
    </source>
</evidence>